<feature type="domain" description="ABC3 transporter permease C-terminal" evidence="8">
    <location>
        <begin position="251"/>
        <end position="374"/>
    </location>
</feature>
<dbReference type="Proteomes" id="UP000322294">
    <property type="component" value="Unassembled WGS sequence"/>
</dbReference>
<feature type="transmembrane region" description="Helical" evidence="7">
    <location>
        <begin position="417"/>
        <end position="438"/>
    </location>
</feature>
<keyword evidence="11" id="KW-1185">Reference proteome</keyword>
<protein>
    <submittedName>
        <fullName evidence="10">Putative ABC transport system permease protein</fullName>
    </submittedName>
</protein>
<feature type="transmembrane region" description="Helical" evidence="7">
    <location>
        <begin position="241"/>
        <end position="265"/>
    </location>
</feature>
<feature type="domain" description="MacB-like periplasmic core" evidence="9">
    <location>
        <begin position="21"/>
        <end position="215"/>
    </location>
</feature>
<keyword evidence="4 7" id="KW-1133">Transmembrane helix</keyword>
<dbReference type="InterPro" id="IPR003838">
    <property type="entry name" value="ABC3_permease_C"/>
</dbReference>
<dbReference type="Pfam" id="PF02687">
    <property type="entry name" value="FtsX"/>
    <property type="match status" value="2"/>
</dbReference>
<reference evidence="10 11" key="1">
    <citation type="submission" date="2019-07" db="EMBL/GenBank/DDBJ databases">
        <title>Genomic Encyclopedia of Type Strains, Phase I: the one thousand microbial genomes (KMG-I) project.</title>
        <authorList>
            <person name="Kyrpides N."/>
        </authorList>
    </citation>
    <scope>NUCLEOTIDE SEQUENCE [LARGE SCALE GENOMIC DNA]</scope>
    <source>
        <strain evidence="10 11">DSM 16647</strain>
    </source>
</reference>
<comment type="similarity">
    <text evidence="6">Belongs to the ABC-4 integral membrane protein family.</text>
</comment>
<proteinExistence type="inferred from homology"/>
<dbReference type="InterPro" id="IPR050250">
    <property type="entry name" value="Macrolide_Exporter_MacB"/>
</dbReference>
<keyword evidence="5 7" id="KW-0472">Membrane</keyword>
<feature type="transmembrane region" description="Helical" evidence="7">
    <location>
        <begin position="21"/>
        <end position="44"/>
    </location>
</feature>
<evidence type="ECO:0000256" key="1">
    <source>
        <dbReference type="ARBA" id="ARBA00004651"/>
    </source>
</evidence>
<evidence type="ECO:0000259" key="9">
    <source>
        <dbReference type="Pfam" id="PF12704"/>
    </source>
</evidence>
<dbReference type="GO" id="GO:0022857">
    <property type="term" value="F:transmembrane transporter activity"/>
    <property type="evidence" value="ECO:0007669"/>
    <property type="project" value="TreeGrafter"/>
</dbReference>
<evidence type="ECO:0000313" key="10">
    <source>
        <dbReference type="EMBL" id="TYP54213.1"/>
    </source>
</evidence>
<comment type="caution">
    <text evidence="10">The sequence shown here is derived from an EMBL/GenBank/DDBJ whole genome shotgun (WGS) entry which is preliminary data.</text>
</comment>
<gene>
    <name evidence="10" type="ORF">LZ11_01423</name>
</gene>
<dbReference type="AlphaFoldDB" id="A0A5S5AQA2"/>
<sequence length="803" mass="89495">MNSYLSIVPKYLSAHKKRTRLVITSVVIAVALVTGIFSMLDVFLEFQKVQVIQDFGNYHIVVKEVTEEEIQIIGSRVDVQNAGRWIDLEEGTINGVKCLLGAIDPNFAENMNIKLIKGKYPTEKNELMLENWAMEKLKGLKIKDKVKIALKNGITREFVISGVYKDLSNTKGAGVPGILLSINGAKELVPGIKMDYVVLFKDGVNIIKAEAEIKEALSIKDDRIARNERLLALIGQSTNSFVIGIYITGCILFCIVLIAGFLMIYNTFNISVMERVRQFGLLRCIGASQKQIKKMVIQEGLIIVLRAIPIGLTIGMFITFLCCAVLKFYNSSIFGEIPLFNISFLGIVAGVLDGFLTVFLASYVPAKKASKASPVNAVTEISEIRISKNKKHGYLTKILPAEIAMGINNAVLKKKTLFLMSSSIAISIVMFLGFQVFIDFVHSSLKTTKPYTPDISIVSEQGLDSSLYENISELSGVNKVSRRMFSYVYATFDASRLTPAYKDIVGKIETTENGLFIPPEKSWLISYDKNQLQWAKEDLIKGELSEEKLNKHNGIVAVAETLRNGIGIKTTNLQLGDKVYIQTPDGAKEMTVMGILRTVPFSSSEPTMTTFITTEKMYTQLTRDSTIKVIDIKLKNQGQEKTVNEIKEILDDSVSFYDLRQKNAEINRHFITMAVFVYGFVVVIALISALNIINTMNTSVEAKTRYLGVMRAIGMTGVQLEKMVLVEALTYSMTGYIAGCIMGIALQKIIIHNFLTKLLDIWKFPFIQIVLILIVLLLITFISIISPLRRIKAKGISEIIRTL</sequence>
<evidence type="ECO:0000256" key="2">
    <source>
        <dbReference type="ARBA" id="ARBA00022475"/>
    </source>
</evidence>
<evidence type="ECO:0000256" key="4">
    <source>
        <dbReference type="ARBA" id="ARBA00022989"/>
    </source>
</evidence>
<keyword evidence="2" id="KW-1003">Cell membrane</keyword>
<feature type="domain" description="ABC3 transporter permease C-terminal" evidence="8">
    <location>
        <begin position="680"/>
        <end position="793"/>
    </location>
</feature>
<dbReference type="OrthoDB" id="9793166at2"/>
<name>A0A5S5AQA2_9FIRM</name>
<evidence type="ECO:0000256" key="3">
    <source>
        <dbReference type="ARBA" id="ARBA00022692"/>
    </source>
</evidence>
<evidence type="ECO:0000259" key="8">
    <source>
        <dbReference type="Pfam" id="PF02687"/>
    </source>
</evidence>
<evidence type="ECO:0000256" key="6">
    <source>
        <dbReference type="ARBA" id="ARBA00038076"/>
    </source>
</evidence>
<dbReference type="RefSeq" id="WP_148867182.1">
    <property type="nucleotide sequence ID" value="NZ_VNHO01000013.1"/>
</dbReference>
<feature type="transmembrane region" description="Helical" evidence="7">
    <location>
        <begin position="670"/>
        <end position="693"/>
    </location>
</feature>
<organism evidence="10 11">
    <name type="scientific">Thermosediminibacter litoriperuensis</name>
    <dbReference type="NCBI Taxonomy" id="291989"/>
    <lineage>
        <taxon>Bacteria</taxon>
        <taxon>Bacillati</taxon>
        <taxon>Bacillota</taxon>
        <taxon>Clostridia</taxon>
        <taxon>Thermosediminibacterales</taxon>
        <taxon>Thermosediminibacteraceae</taxon>
        <taxon>Thermosediminibacter</taxon>
    </lineage>
</organism>
<evidence type="ECO:0000313" key="11">
    <source>
        <dbReference type="Proteomes" id="UP000322294"/>
    </source>
</evidence>
<evidence type="ECO:0000256" key="7">
    <source>
        <dbReference type="SAM" id="Phobius"/>
    </source>
</evidence>
<accession>A0A5S5AQA2</accession>
<feature type="transmembrane region" description="Helical" evidence="7">
    <location>
        <begin position="766"/>
        <end position="785"/>
    </location>
</feature>
<evidence type="ECO:0000256" key="5">
    <source>
        <dbReference type="ARBA" id="ARBA00023136"/>
    </source>
</evidence>
<dbReference type="EMBL" id="VNHO01000013">
    <property type="protein sequence ID" value="TYP54213.1"/>
    <property type="molecule type" value="Genomic_DNA"/>
</dbReference>
<comment type="subcellular location">
    <subcellularLocation>
        <location evidence="1">Cell membrane</location>
        <topology evidence="1">Multi-pass membrane protein</topology>
    </subcellularLocation>
</comment>
<dbReference type="GO" id="GO:0005886">
    <property type="term" value="C:plasma membrane"/>
    <property type="evidence" value="ECO:0007669"/>
    <property type="project" value="UniProtKB-SubCell"/>
</dbReference>
<keyword evidence="3 7" id="KW-0812">Transmembrane</keyword>
<dbReference type="PANTHER" id="PTHR30572:SF4">
    <property type="entry name" value="ABC TRANSPORTER PERMEASE YTRF"/>
    <property type="match status" value="1"/>
</dbReference>
<feature type="transmembrane region" description="Helical" evidence="7">
    <location>
        <begin position="303"/>
        <end position="329"/>
    </location>
</feature>
<dbReference type="Pfam" id="PF12704">
    <property type="entry name" value="MacB_PCD"/>
    <property type="match status" value="1"/>
</dbReference>
<dbReference type="PANTHER" id="PTHR30572">
    <property type="entry name" value="MEMBRANE COMPONENT OF TRANSPORTER-RELATED"/>
    <property type="match status" value="1"/>
</dbReference>
<feature type="transmembrane region" description="Helical" evidence="7">
    <location>
        <begin position="341"/>
        <end position="364"/>
    </location>
</feature>
<feature type="transmembrane region" description="Helical" evidence="7">
    <location>
        <begin position="724"/>
        <end position="746"/>
    </location>
</feature>
<dbReference type="InterPro" id="IPR025857">
    <property type="entry name" value="MacB_PCD"/>
</dbReference>